<dbReference type="AlphaFoldDB" id="M0CXY5"/>
<protein>
    <submittedName>
        <fullName evidence="1">Short-chain family oxidoreductase</fullName>
    </submittedName>
</protein>
<organism evidence="1 2">
    <name type="scientific">Halogeometricum pallidum JCM 14848</name>
    <dbReference type="NCBI Taxonomy" id="1227487"/>
    <lineage>
        <taxon>Archaea</taxon>
        <taxon>Methanobacteriati</taxon>
        <taxon>Methanobacteriota</taxon>
        <taxon>Stenosarchaea group</taxon>
        <taxon>Halobacteria</taxon>
        <taxon>Halobacteriales</taxon>
        <taxon>Haloferacaceae</taxon>
        <taxon>Halogeometricum</taxon>
    </lineage>
</organism>
<keyword evidence="2" id="KW-1185">Reference proteome</keyword>
<gene>
    <name evidence="1" type="ORF">C474_16229</name>
</gene>
<dbReference type="InterPro" id="IPR036291">
    <property type="entry name" value="NAD(P)-bd_dom_sf"/>
</dbReference>
<evidence type="ECO:0000313" key="1">
    <source>
        <dbReference type="EMBL" id="ELZ28065.1"/>
    </source>
</evidence>
<accession>M0CXY5</accession>
<dbReference type="eggNOG" id="arCOG01259">
    <property type="taxonomic scope" value="Archaea"/>
</dbReference>
<dbReference type="SUPFAM" id="SSF51735">
    <property type="entry name" value="NAD(P)-binding Rossmann-fold domains"/>
    <property type="match status" value="1"/>
</dbReference>
<name>M0CXY5_HALPD</name>
<reference evidence="1 2" key="1">
    <citation type="journal article" date="2014" name="PLoS Genet.">
        <title>Phylogenetically driven sequencing of extremely halophilic archaea reveals strategies for static and dynamic osmo-response.</title>
        <authorList>
            <person name="Becker E.A."/>
            <person name="Seitzer P.M."/>
            <person name="Tritt A."/>
            <person name="Larsen D."/>
            <person name="Krusor M."/>
            <person name="Yao A.I."/>
            <person name="Wu D."/>
            <person name="Madern D."/>
            <person name="Eisen J.A."/>
            <person name="Darling A.E."/>
            <person name="Facciotti M.T."/>
        </authorList>
    </citation>
    <scope>NUCLEOTIDE SEQUENCE [LARGE SCALE GENOMIC DNA]</scope>
    <source>
        <strain evidence="1 2">JCM 14848</strain>
    </source>
</reference>
<sequence length="40" mass="4375">MLDRMGRPREIGHVIVLLLSEEGEWMTGESIAVDGGYLSG</sequence>
<dbReference type="InParanoid" id="M0CXY5"/>
<evidence type="ECO:0000313" key="2">
    <source>
        <dbReference type="Proteomes" id="UP000011513"/>
    </source>
</evidence>
<comment type="caution">
    <text evidence="1">The sequence shown here is derived from an EMBL/GenBank/DDBJ whole genome shotgun (WGS) entry which is preliminary data.</text>
</comment>
<dbReference type="RefSeq" id="WP_008388613.1">
    <property type="nucleotide sequence ID" value="NZ_AOIV01000038.1"/>
</dbReference>
<dbReference type="EMBL" id="AOIV01000038">
    <property type="protein sequence ID" value="ELZ28065.1"/>
    <property type="molecule type" value="Genomic_DNA"/>
</dbReference>
<dbReference type="Gene3D" id="3.40.50.720">
    <property type="entry name" value="NAD(P)-binding Rossmann-like Domain"/>
    <property type="match status" value="1"/>
</dbReference>
<dbReference type="Proteomes" id="UP000011513">
    <property type="component" value="Unassembled WGS sequence"/>
</dbReference>
<dbReference type="Pfam" id="PF13561">
    <property type="entry name" value="adh_short_C2"/>
    <property type="match status" value="1"/>
</dbReference>
<dbReference type="InterPro" id="IPR002347">
    <property type="entry name" value="SDR_fam"/>
</dbReference>
<proteinExistence type="predicted"/>